<dbReference type="OrthoDB" id="9801824at2"/>
<dbReference type="InterPro" id="IPR008306">
    <property type="entry name" value="UCP018008"/>
</dbReference>
<dbReference type="RefSeq" id="WP_048848673.1">
    <property type="nucleotide sequence ID" value="NZ_BALE01000016.1"/>
</dbReference>
<dbReference type="Proteomes" id="UP000032679">
    <property type="component" value="Unassembled WGS sequence"/>
</dbReference>
<dbReference type="InterPro" id="IPR007362">
    <property type="entry name" value="DUF429"/>
</dbReference>
<proteinExistence type="predicted"/>
<dbReference type="STRING" id="1231623.Tasa_016_026"/>
<reference evidence="1 2" key="1">
    <citation type="submission" date="2012-10" db="EMBL/GenBank/DDBJ databases">
        <title>Genome sequencing of Tanticharoenia sakaeratensis NBRC 103193.</title>
        <authorList>
            <person name="Azuma Y."/>
            <person name="Hadano H."/>
            <person name="Hirakawa H."/>
            <person name="Matsushita K."/>
        </authorList>
    </citation>
    <scope>NUCLEOTIDE SEQUENCE [LARGE SCALE GENOMIC DNA]</scope>
    <source>
        <strain evidence="1 2">NBRC 103193</strain>
    </source>
</reference>
<evidence type="ECO:0000313" key="2">
    <source>
        <dbReference type="Proteomes" id="UP000032679"/>
    </source>
</evidence>
<accession>A0A0D6MKV0</accession>
<sequence length="273" mass="29622">MDIYIGFDSAWTDNPKARGAICAVGIENGQAILFHAPRLASFREAAVFIRSVRSRNGATLIAIDQSTIVPNRSGMRPVERVAASLLGWLGGGVQPSHRGRTGMFCDSAPIWRFLSDLQAEEQPDVARIAADGLHIIEVFPALALASMDPAFFGRLCAPRYNPARRQTFRLEDWIRVSDVAARQAVDLGCIALAEWCAAAARTARPGKADQDRLDAALCVLIALQWRLQPRKSLLLLGDLTAGYMVLPATPAVRDRLAGPARMHDVLMDGQPAG</sequence>
<organism evidence="1 2">
    <name type="scientific">Tanticharoenia sakaeratensis NBRC 103193</name>
    <dbReference type="NCBI Taxonomy" id="1231623"/>
    <lineage>
        <taxon>Bacteria</taxon>
        <taxon>Pseudomonadati</taxon>
        <taxon>Pseudomonadota</taxon>
        <taxon>Alphaproteobacteria</taxon>
        <taxon>Acetobacterales</taxon>
        <taxon>Acetobacteraceae</taxon>
        <taxon>Tanticharoenia</taxon>
    </lineage>
</organism>
<dbReference type="AlphaFoldDB" id="A0A0D6MKV0"/>
<gene>
    <name evidence="1" type="ORF">Tasa_016_026</name>
</gene>
<dbReference type="Pfam" id="PF04250">
    <property type="entry name" value="DUF429"/>
    <property type="match status" value="1"/>
</dbReference>
<protein>
    <recommendedName>
        <fullName evidence="3">DUF429 domain-containing protein</fullName>
    </recommendedName>
</protein>
<evidence type="ECO:0008006" key="3">
    <source>
        <dbReference type="Google" id="ProtNLM"/>
    </source>
</evidence>
<dbReference type="PIRSF" id="PIRSF018008">
    <property type="entry name" value="UCP018008"/>
    <property type="match status" value="1"/>
</dbReference>
<comment type="caution">
    <text evidence="1">The sequence shown here is derived from an EMBL/GenBank/DDBJ whole genome shotgun (WGS) entry which is preliminary data.</text>
</comment>
<keyword evidence="2" id="KW-1185">Reference proteome</keyword>
<dbReference type="EMBL" id="BALE01000016">
    <property type="protein sequence ID" value="GAN54106.1"/>
    <property type="molecule type" value="Genomic_DNA"/>
</dbReference>
<name>A0A0D6MKV0_9PROT</name>
<evidence type="ECO:0000313" key="1">
    <source>
        <dbReference type="EMBL" id="GAN54106.1"/>
    </source>
</evidence>